<evidence type="ECO:0000256" key="7">
    <source>
        <dbReference type="ARBA" id="ARBA00023242"/>
    </source>
</evidence>
<dbReference type="OrthoDB" id="2264294at2759"/>
<evidence type="ECO:0000313" key="11">
    <source>
        <dbReference type="Proteomes" id="UP000253551"/>
    </source>
</evidence>
<keyword evidence="2" id="KW-0479">Metal-binding</keyword>
<name>A0A367JCY3_RHIST</name>
<keyword evidence="6" id="KW-0804">Transcription</keyword>
<dbReference type="Proteomes" id="UP000253551">
    <property type="component" value="Unassembled WGS sequence"/>
</dbReference>
<feature type="domain" description="Zn(2)-C6 fungal-type" evidence="9">
    <location>
        <begin position="75"/>
        <end position="107"/>
    </location>
</feature>
<dbReference type="PROSITE" id="PS50048">
    <property type="entry name" value="ZN2_CY6_FUNGAL_2"/>
    <property type="match status" value="1"/>
</dbReference>
<dbReference type="PANTHER" id="PTHR31313:SF81">
    <property type="entry name" value="TY1 ENHANCER ACTIVATOR"/>
    <property type="match status" value="1"/>
</dbReference>
<sequence length="455" mass="52192">MSDPSQWQTSSPSDQQHYVDMNQHYLYNRSFPLQLRPLQPNPNPTREHNFYPFSVGSTTETEKNKEGKRIRVSRACDACRRRKIKCENIAPGEACKNCKASNNECTFKDSAKKRGPPKGKAFRYIEVLENRLKRMEKLLGGLTDEFDEEKEEENIPSKRIKTEEENCRNQEVTQALEHDDVTLPVNSGALTDSPKKDPEQLTYELSSLNTGLNARYIGDMSPLPLLAQKINFEDARIASKIGFKIRRFGQSLVIYEKDDKKDKHHSMHLLERMGKLRPGETIKSLNDWIYKVTGLDKRTSDALMKIYFAYIHPGLPVINKQLFLKQYRGQVVGYPSAPLLNAIYGASVRYINTCRTFGDELSFDHPIETKKNWSEYLFENVFAYIRGKYYPCLPTVQAVVIVQNHLASLDEKVAGTWLLASGATRAAQDLGLHRSSECWDLPTSEKETRRRVWSA</sequence>
<dbReference type="AlphaFoldDB" id="A0A367JCY3"/>
<proteinExistence type="predicted"/>
<dbReference type="SUPFAM" id="SSF57701">
    <property type="entry name" value="Zn2/Cys6 DNA-binding domain"/>
    <property type="match status" value="1"/>
</dbReference>
<feature type="coiled-coil region" evidence="8">
    <location>
        <begin position="125"/>
        <end position="152"/>
    </location>
</feature>
<keyword evidence="8" id="KW-0175">Coiled coil</keyword>
<organism evidence="10 11">
    <name type="scientific">Rhizopus stolonifer</name>
    <name type="common">Rhizopus nigricans</name>
    <dbReference type="NCBI Taxonomy" id="4846"/>
    <lineage>
        <taxon>Eukaryota</taxon>
        <taxon>Fungi</taxon>
        <taxon>Fungi incertae sedis</taxon>
        <taxon>Mucoromycota</taxon>
        <taxon>Mucoromycotina</taxon>
        <taxon>Mucoromycetes</taxon>
        <taxon>Mucorales</taxon>
        <taxon>Mucorineae</taxon>
        <taxon>Rhizopodaceae</taxon>
        <taxon>Rhizopus</taxon>
    </lineage>
</organism>
<dbReference type="GO" id="GO:0003677">
    <property type="term" value="F:DNA binding"/>
    <property type="evidence" value="ECO:0007669"/>
    <property type="project" value="UniProtKB-KW"/>
</dbReference>
<dbReference type="GO" id="GO:0005634">
    <property type="term" value="C:nucleus"/>
    <property type="evidence" value="ECO:0007669"/>
    <property type="project" value="UniProtKB-SubCell"/>
</dbReference>
<comment type="caution">
    <text evidence="10">The sequence shown here is derived from an EMBL/GenBank/DDBJ whole genome shotgun (WGS) entry which is preliminary data.</text>
</comment>
<protein>
    <recommendedName>
        <fullName evidence="9">Zn(2)-C6 fungal-type domain-containing protein</fullName>
    </recommendedName>
</protein>
<evidence type="ECO:0000256" key="6">
    <source>
        <dbReference type="ARBA" id="ARBA00023163"/>
    </source>
</evidence>
<evidence type="ECO:0000256" key="3">
    <source>
        <dbReference type="ARBA" id="ARBA00022833"/>
    </source>
</evidence>
<keyword evidence="5" id="KW-0238">DNA-binding</keyword>
<dbReference type="InterPro" id="IPR051615">
    <property type="entry name" value="Transcr_Regulatory_Elem"/>
</dbReference>
<dbReference type="Pfam" id="PF00172">
    <property type="entry name" value="Zn_clus"/>
    <property type="match status" value="1"/>
</dbReference>
<dbReference type="CDD" id="cd15486">
    <property type="entry name" value="ZIP_Sip4"/>
    <property type="match status" value="1"/>
</dbReference>
<evidence type="ECO:0000313" key="10">
    <source>
        <dbReference type="EMBL" id="RCH87745.1"/>
    </source>
</evidence>
<keyword evidence="7" id="KW-0539">Nucleus</keyword>
<keyword evidence="4" id="KW-0805">Transcription regulation</keyword>
<gene>
    <name evidence="10" type="ORF">CU098_000573</name>
</gene>
<evidence type="ECO:0000256" key="2">
    <source>
        <dbReference type="ARBA" id="ARBA00022723"/>
    </source>
</evidence>
<evidence type="ECO:0000259" key="9">
    <source>
        <dbReference type="PROSITE" id="PS50048"/>
    </source>
</evidence>
<dbReference type="GO" id="GO:0008270">
    <property type="term" value="F:zinc ion binding"/>
    <property type="evidence" value="ECO:0007669"/>
    <property type="project" value="InterPro"/>
</dbReference>
<dbReference type="STRING" id="4846.A0A367JCY3"/>
<keyword evidence="11" id="KW-1185">Reference proteome</keyword>
<dbReference type="PROSITE" id="PS00463">
    <property type="entry name" value="ZN2_CY6_FUNGAL_1"/>
    <property type="match status" value="1"/>
</dbReference>
<dbReference type="GO" id="GO:0006351">
    <property type="term" value="P:DNA-templated transcription"/>
    <property type="evidence" value="ECO:0007669"/>
    <property type="project" value="InterPro"/>
</dbReference>
<dbReference type="Pfam" id="PF04082">
    <property type="entry name" value="Fungal_trans"/>
    <property type="match status" value="1"/>
</dbReference>
<dbReference type="InterPro" id="IPR001138">
    <property type="entry name" value="Zn2Cys6_DnaBD"/>
</dbReference>
<dbReference type="GO" id="GO:0000981">
    <property type="term" value="F:DNA-binding transcription factor activity, RNA polymerase II-specific"/>
    <property type="evidence" value="ECO:0007669"/>
    <property type="project" value="InterPro"/>
</dbReference>
<dbReference type="PANTHER" id="PTHR31313">
    <property type="entry name" value="TY1 ENHANCER ACTIVATOR"/>
    <property type="match status" value="1"/>
</dbReference>
<dbReference type="CDD" id="cd12148">
    <property type="entry name" value="fungal_TF_MHR"/>
    <property type="match status" value="1"/>
</dbReference>
<feature type="non-terminal residue" evidence="10">
    <location>
        <position position="455"/>
    </location>
</feature>
<accession>A0A367JCY3</accession>
<evidence type="ECO:0000256" key="1">
    <source>
        <dbReference type="ARBA" id="ARBA00004123"/>
    </source>
</evidence>
<reference evidence="10 11" key="1">
    <citation type="journal article" date="2018" name="G3 (Bethesda)">
        <title>Phylogenetic and Phylogenomic Definition of Rhizopus Species.</title>
        <authorList>
            <person name="Gryganskyi A.P."/>
            <person name="Golan J."/>
            <person name="Dolatabadi S."/>
            <person name="Mondo S."/>
            <person name="Robb S."/>
            <person name="Idnurm A."/>
            <person name="Muszewska A."/>
            <person name="Steczkiewicz K."/>
            <person name="Masonjones S."/>
            <person name="Liao H.L."/>
            <person name="Gajdeczka M.T."/>
            <person name="Anike F."/>
            <person name="Vuek A."/>
            <person name="Anishchenko I.M."/>
            <person name="Voigt K."/>
            <person name="de Hoog G.S."/>
            <person name="Smith M.E."/>
            <person name="Heitman J."/>
            <person name="Vilgalys R."/>
            <person name="Stajich J.E."/>
        </authorList>
    </citation>
    <scope>NUCLEOTIDE SEQUENCE [LARGE SCALE GENOMIC DNA]</scope>
    <source>
        <strain evidence="10 11">LSU 92-RS-03</strain>
    </source>
</reference>
<evidence type="ECO:0000256" key="4">
    <source>
        <dbReference type="ARBA" id="ARBA00023015"/>
    </source>
</evidence>
<dbReference type="InterPro" id="IPR036864">
    <property type="entry name" value="Zn2-C6_fun-type_DNA-bd_sf"/>
</dbReference>
<comment type="subcellular location">
    <subcellularLocation>
        <location evidence="1">Nucleus</location>
    </subcellularLocation>
</comment>
<dbReference type="Gene3D" id="4.10.240.10">
    <property type="entry name" value="Zn(2)-C6 fungal-type DNA-binding domain"/>
    <property type="match status" value="1"/>
</dbReference>
<keyword evidence="3" id="KW-0862">Zinc</keyword>
<dbReference type="EMBL" id="PJQM01003656">
    <property type="protein sequence ID" value="RCH87745.1"/>
    <property type="molecule type" value="Genomic_DNA"/>
</dbReference>
<evidence type="ECO:0000256" key="5">
    <source>
        <dbReference type="ARBA" id="ARBA00023125"/>
    </source>
</evidence>
<dbReference type="CDD" id="cd00067">
    <property type="entry name" value="GAL4"/>
    <property type="match status" value="1"/>
</dbReference>
<dbReference type="SMART" id="SM00066">
    <property type="entry name" value="GAL4"/>
    <property type="match status" value="1"/>
</dbReference>
<evidence type="ECO:0000256" key="8">
    <source>
        <dbReference type="SAM" id="Coils"/>
    </source>
</evidence>
<dbReference type="InterPro" id="IPR007219">
    <property type="entry name" value="XnlR_reg_dom"/>
</dbReference>